<dbReference type="EMBL" id="JAPWDO010000001">
    <property type="protein sequence ID" value="KAJ5488043.1"/>
    <property type="molecule type" value="Genomic_DNA"/>
</dbReference>
<keyword evidence="2" id="KW-1185">Reference proteome</keyword>
<evidence type="ECO:0000313" key="1">
    <source>
        <dbReference type="EMBL" id="KAJ5488043.1"/>
    </source>
</evidence>
<dbReference type="Proteomes" id="UP001147760">
    <property type="component" value="Unassembled WGS sequence"/>
</dbReference>
<reference evidence="1" key="2">
    <citation type="journal article" date="2023" name="IMA Fungus">
        <title>Comparative genomic study of the Penicillium genus elucidates a diverse pangenome and 15 lateral gene transfer events.</title>
        <authorList>
            <person name="Petersen C."/>
            <person name="Sorensen T."/>
            <person name="Nielsen M.R."/>
            <person name="Sondergaard T.E."/>
            <person name="Sorensen J.L."/>
            <person name="Fitzpatrick D.A."/>
            <person name="Frisvad J.C."/>
            <person name="Nielsen K.L."/>
        </authorList>
    </citation>
    <scope>NUCLEOTIDE SEQUENCE</scope>
    <source>
        <strain evidence="1">IBT 17660</strain>
    </source>
</reference>
<evidence type="ECO:0000313" key="2">
    <source>
        <dbReference type="Proteomes" id="UP001147760"/>
    </source>
</evidence>
<dbReference type="OrthoDB" id="4368739at2759"/>
<comment type="caution">
    <text evidence="1">The sequence shown here is derived from an EMBL/GenBank/DDBJ whole genome shotgun (WGS) entry which is preliminary data.</text>
</comment>
<gene>
    <name evidence="1" type="ORF">N7530_002343</name>
</gene>
<proteinExistence type="predicted"/>
<name>A0A9W9XBP9_9EURO</name>
<accession>A0A9W9XBP9</accession>
<organism evidence="1 2">
    <name type="scientific">Penicillium desertorum</name>
    <dbReference type="NCBI Taxonomy" id="1303715"/>
    <lineage>
        <taxon>Eukaryota</taxon>
        <taxon>Fungi</taxon>
        <taxon>Dikarya</taxon>
        <taxon>Ascomycota</taxon>
        <taxon>Pezizomycotina</taxon>
        <taxon>Eurotiomycetes</taxon>
        <taxon>Eurotiomycetidae</taxon>
        <taxon>Eurotiales</taxon>
        <taxon>Aspergillaceae</taxon>
        <taxon>Penicillium</taxon>
    </lineage>
</organism>
<protein>
    <submittedName>
        <fullName evidence="1">Uncharacterized protein</fullName>
    </submittedName>
</protein>
<dbReference type="AlphaFoldDB" id="A0A9W9XBP9"/>
<sequence length="151" mass="17875">METRAQFQQFIKEFLDRYGDAVYELSYRRIVRPIPIFIGLCRDIDITVFQASENELDQRGIPISFDRRPYTYTTSILMLDSSGLYINNNEHIQSTVLMFGCEKEGAREEWYSDFAHYTQTQYNLLGHIVDWLRTLSKEITIQCLRLENDDP</sequence>
<reference evidence="1" key="1">
    <citation type="submission" date="2022-12" db="EMBL/GenBank/DDBJ databases">
        <authorList>
            <person name="Petersen C."/>
        </authorList>
    </citation>
    <scope>NUCLEOTIDE SEQUENCE</scope>
    <source>
        <strain evidence="1">IBT 17660</strain>
    </source>
</reference>